<dbReference type="PANTHER" id="PTHR31672:SF10">
    <property type="entry name" value="F-BOX DOMAIN-CONTAINING PROTEIN"/>
    <property type="match status" value="1"/>
</dbReference>
<dbReference type="RefSeq" id="XP_016446478.1">
    <property type="nucleotide sequence ID" value="XM_016590992.1"/>
</dbReference>
<dbReference type="Pfam" id="PF00646">
    <property type="entry name" value="F-box"/>
    <property type="match status" value="1"/>
</dbReference>
<dbReference type="STRING" id="4097.A0A1S3Y2P9"/>
<dbReference type="Gene3D" id="1.20.1280.50">
    <property type="match status" value="1"/>
</dbReference>
<organism evidence="1 2">
    <name type="scientific">Nicotiana tabacum</name>
    <name type="common">Common tobacco</name>
    <dbReference type="NCBI Taxonomy" id="4097"/>
    <lineage>
        <taxon>Eukaryota</taxon>
        <taxon>Viridiplantae</taxon>
        <taxon>Streptophyta</taxon>
        <taxon>Embryophyta</taxon>
        <taxon>Tracheophyta</taxon>
        <taxon>Spermatophyta</taxon>
        <taxon>Magnoliopsida</taxon>
        <taxon>eudicotyledons</taxon>
        <taxon>Gunneridae</taxon>
        <taxon>Pentapetalae</taxon>
        <taxon>asterids</taxon>
        <taxon>lamiids</taxon>
        <taxon>Solanales</taxon>
        <taxon>Solanaceae</taxon>
        <taxon>Nicotianoideae</taxon>
        <taxon>Nicotianeae</taxon>
        <taxon>Nicotiana</taxon>
    </lineage>
</organism>
<keyword evidence="1" id="KW-1185">Reference proteome</keyword>
<dbReference type="InterPro" id="IPR036047">
    <property type="entry name" value="F-box-like_dom_sf"/>
</dbReference>
<dbReference type="PaxDb" id="4097-A0A1S3Y2P9"/>
<sequence>MCVMVYSNWPDDLITEILVRLPVKSLLRFKCVHKNWYSLITSSFFVRKHLHHKENPTHLLIPIYGEDVISQTGTTIYVLPDKILSGLIPEKPSHSQISVQLNQFIGRVDGLFFLLNISYQSHVNDSHRMALWNPATREFRPLQLNLPKFTQSYFRYYDSVFGFGFDPISQDYKVVCIWFLSDQDASIPYVWFAAVYSLDNDCWKKITCNFDADLLMHRSIMSSTCFNGFYYWCANITVTVSHNTYKQILLIRFFDMHNEVLGEFSWPNHIPAFDLCDLTIYKESLCLLVRHLDLDDDHNNNYSDPPIDIWVMKDERLWIKVLNVVPTRTELLNVVPTISECQPIGFWGHDKFIFSRHENIMLYDSKTHEFTHLLDKNEERCYSSVFNYRESLVFIEWENVCHRQGDVLDLIQDFF</sequence>
<protein>
    <submittedName>
        <fullName evidence="2">F-box protein At5g62660</fullName>
    </submittedName>
</protein>
<dbReference type="Pfam" id="PF08268">
    <property type="entry name" value="FBA_3"/>
    <property type="match status" value="1"/>
</dbReference>
<dbReference type="NCBIfam" id="TIGR01640">
    <property type="entry name" value="F_box_assoc_1"/>
    <property type="match status" value="1"/>
</dbReference>
<dbReference type="AlphaFoldDB" id="A0A1S3Y2P9"/>
<evidence type="ECO:0000313" key="1">
    <source>
        <dbReference type="Proteomes" id="UP000790787"/>
    </source>
</evidence>
<reference evidence="2" key="2">
    <citation type="submission" date="2025-08" db="UniProtKB">
        <authorList>
            <consortium name="RefSeq"/>
        </authorList>
    </citation>
    <scope>IDENTIFICATION</scope>
    <source>
        <tissue evidence="2">Leaf</tissue>
    </source>
</reference>
<dbReference type="InterPro" id="IPR017451">
    <property type="entry name" value="F-box-assoc_interact_dom"/>
</dbReference>
<dbReference type="InterPro" id="IPR050796">
    <property type="entry name" value="SCF_F-box_component"/>
</dbReference>
<gene>
    <name evidence="2" type="primary">LOC107771584</name>
</gene>
<dbReference type="RefSeq" id="XP_016446478.2">
    <property type="nucleotide sequence ID" value="XM_016590992.2"/>
</dbReference>
<accession>A0A1S3Y2P9</accession>
<dbReference type="InterPro" id="IPR001810">
    <property type="entry name" value="F-box_dom"/>
</dbReference>
<dbReference type="OMA" id="HENIMLY"/>
<dbReference type="PROSITE" id="PS50181">
    <property type="entry name" value="FBOX"/>
    <property type="match status" value="1"/>
</dbReference>
<dbReference type="OrthoDB" id="1245467at2759"/>
<evidence type="ECO:0000313" key="2">
    <source>
        <dbReference type="RefSeq" id="XP_016446478.2"/>
    </source>
</evidence>
<proteinExistence type="predicted"/>
<dbReference type="PANTHER" id="PTHR31672">
    <property type="entry name" value="BNACNNG10540D PROTEIN"/>
    <property type="match status" value="1"/>
</dbReference>
<reference evidence="1" key="1">
    <citation type="journal article" date="2014" name="Nat. Commun.">
        <title>The tobacco genome sequence and its comparison with those of tomato and potato.</title>
        <authorList>
            <person name="Sierro N."/>
            <person name="Battey J.N."/>
            <person name="Ouadi S."/>
            <person name="Bakaher N."/>
            <person name="Bovet L."/>
            <person name="Willig A."/>
            <person name="Goepfert S."/>
            <person name="Peitsch M.C."/>
            <person name="Ivanov N.V."/>
        </authorList>
    </citation>
    <scope>NUCLEOTIDE SEQUENCE [LARGE SCALE GENOMIC DNA]</scope>
</reference>
<dbReference type="CDD" id="cd22157">
    <property type="entry name" value="F-box_AtFBW1-like"/>
    <property type="match status" value="1"/>
</dbReference>
<dbReference type="InterPro" id="IPR013187">
    <property type="entry name" value="F-box-assoc_dom_typ3"/>
</dbReference>
<dbReference type="SMART" id="SM00256">
    <property type="entry name" value="FBOX"/>
    <property type="match status" value="1"/>
</dbReference>
<dbReference type="KEGG" id="nta:107771584"/>
<dbReference type="GeneID" id="107771584"/>
<name>A0A1S3Y2P9_TOBAC</name>
<dbReference type="Proteomes" id="UP000790787">
    <property type="component" value="Chromosome 12"/>
</dbReference>
<dbReference type="SUPFAM" id="SSF81383">
    <property type="entry name" value="F-box domain"/>
    <property type="match status" value="1"/>
</dbReference>